<dbReference type="SMART" id="SM00382">
    <property type="entry name" value="AAA"/>
    <property type="match status" value="1"/>
</dbReference>
<dbReference type="PROSITE" id="PS00211">
    <property type="entry name" value="ABC_TRANSPORTER_1"/>
    <property type="match status" value="1"/>
</dbReference>
<dbReference type="EMBL" id="JACHMJ010000001">
    <property type="protein sequence ID" value="MBB5844329.1"/>
    <property type="molecule type" value="Genomic_DNA"/>
</dbReference>
<gene>
    <name evidence="6" type="ORF">HD599_002652</name>
</gene>
<evidence type="ECO:0000313" key="6">
    <source>
        <dbReference type="EMBL" id="MBB5844329.1"/>
    </source>
</evidence>
<keyword evidence="3" id="KW-0547">Nucleotide-binding</keyword>
<keyword evidence="2" id="KW-0813">Transport</keyword>
<dbReference type="AlphaFoldDB" id="A0A841ASD4"/>
<feature type="domain" description="ABC transporter" evidence="5">
    <location>
        <begin position="13"/>
        <end position="217"/>
    </location>
</feature>
<dbReference type="InterPro" id="IPR017871">
    <property type="entry name" value="ABC_transporter-like_CS"/>
</dbReference>
<dbReference type="InterPro" id="IPR027417">
    <property type="entry name" value="P-loop_NTPase"/>
</dbReference>
<dbReference type="Pfam" id="PF00005">
    <property type="entry name" value="ABC_tran"/>
    <property type="match status" value="1"/>
</dbReference>
<dbReference type="InterPro" id="IPR003593">
    <property type="entry name" value="AAA+_ATPase"/>
</dbReference>
<reference evidence="6 7" key="1">
    <citation type="submission" date="2020-08" db="EMBL/GenBank/DDBJ databases">
        <title>Sequencing the genomes of 1000 actinobacteria strains.</title>
        <authorList>
            <person name="Klenk H.-P."/>
        </authorList>
    </citation>
    <scope>NUCLEOTIDE SEQUENCE [LARGE SCALE GENOMIC DNA]</scope>
    <source>
        <strain evidence="6 7">DSM 105784</strain>
    </source>
</reference>
<accession>A0A841ASD4</accession>
<comment type="caution">
    <text evidence="6">The sequence shown here is derived from an EMBL/GenBank/DDBJ whole genome shotgun (WGS) entry which is preliminary data.</text>
</comment>
<evidence type="ECO:0000256" key="3">
    <source>
        <dbReference type="ARBA" id="ARBA00022741"/>
    </source>
</evidence>
<dbReference type="RefSeq" id="WP_343062068.1">
    <property type="nucleotide sequence ID" value="NZ_JACHMJ010000001.1"/>
</dbReference>
<dbReference type="PANTHER" id="PTHR42734:SF5">
    <property type="entry name" value="IRON TRANSPORT SYSTEM ATP-BINDING PROTEIN HI_0361-RELATED"/>
    <property type="match status" value="1"/>
</dbReference>
<evidence type="ECO:0000259" key="5">
    <source>
        <dbReference type="PROSITE" id="PS50893"/>
    </source>
</evidence>
<organism evidence="6 7">
    <name type="scientific">Conyzicola lurida</name>
    <dbReference type="NCBI Taxonomy" id="1172621"/>
    <lineage>
        <taxon>Bacteria</taxon>
        <taxon>Bacillati</taxon>
        <taxon>Actinomycetota</taxon>
        <taxon>Actinomycetes</taxon>
        <taxon>Micrococcales</taxon>
        <taxon>Microbacteriaceae</taxon>
        <taxon>Conyzicola</taxon>
    </lineage>
</organism>
<dbReference type="Gene3D" id="3.40.50.300">
    <property type="entry name" value="P-loop containing nucleotide triphosphate hydrolases"/>
    <property type="match status" value="1"/>
</dbReference>
<evidence type="ECO:0000256" key="4">
    <source>
        <dbReference type="ARBA" id="ARBA00022840"/>
    </source>
</evidence>
<dbReference type="PANTHER" id="PTHR42734">
    <property type="entry name" value="METAL TRANSPORT SYSTEM ATP-BINDING PROTEIN TM_0124-RELATED"/>
    <property type="match status" value="1"/>
</dbReference>
<dbReference type="InterPro" id="IPR050153">
    <property type="entry name" value="Metal_Ion_Import_ABC"/>
</dbReference>
<evidence type="ECO:0000313" key="7">
    <source>
        <dbReference type="Proteomes" id="UP000536685"/>
    </source>
</evidence>
<comment type="similarity">
    <text evidence="1">Belongs to the ABC transporter superfamily.</text>
</comment>
<evidence type="ECO:0000256" key="1">
    <source>
        <dbReference type="ARBA" id="ARBA00005417"/>
    </source>
</evidence>
<dbReference type="NCBIfam" id="NF040873">
    <property type="entry name" value="AztA"/>
    <property type="match status" value="1"/>
</dbReference>
<evidence type="ECO:0000256" key="2">
    <source>
        <dbReference type="ARBA" id="ARBA00022448"/>
    </source>
</evidence>
<dbReference type="PROSITE" id="PS50893">
    <property type="entry name" value="ABC_TRANSPORTER_2"/>
    <property type="match status" value="1"/>
</dbReference>
<keyword evidence="4 6" id="KW-0067">ATP-binding</keyword>
<name>A0A841ASD4_9MICO</name>
<dbReference type="SUPFAM" id="SSF52540">
    <property type="entry name" value="P-loop containing nucleoside triphosphate hydrolases"/>
    <property type="match status" value="1"/>
</dbReference>
<sequence>MPTTLTTPALPLLDAHGISAEHDGTTALCDVSLAVVRGEIVALAGANGSGKSTLLGALAGTHRTSAGSVARAAATRVAYVVQRSSAPDGLPLTVLDAVTMGRWAGRPLWRPLGRADREIVRESIAALGLEGLERRPFHALSGGQRQRVLVAQGLAQRADVVLLDEPTAGLDDEAHELIARAIDAEARRGAGVVHATHDPEVMTRADRVVRLDRGRIVR</sequence>
<dbReference type="Proteomes" id="UP000536685">
    <property type="component" value="Unassembled WGS sequence"/>
</dbReference>
<proteinExistence type="inferred from homology"/>
<dbReference type="InterPro" id="IPR047748">
    <property type="entry name" value="AztA-like"/>
</dbReference>
<dbReference type="GO" id="GO:0005524">
    <property type="term" value="F:ATP binding"/>
    <property type="evidence" value="ECO:0007669"/>
    <property type="project" value="UniProtKB-KW"/>
</dbReference>
<dbReference type="GO" id="GO:0016887">
    <property type="term" value="F:ATP hydrolysis activity"/>
    <property type="evidence" value="ECO:0007669"/>
    <property type="project" value="InterPro"/>
</dbReference>
<keyword evidence="7" id="KW-1185">Reference proteome</keyword>
<protein>
    <submittedName>
        <fullName evidence="6">Zinc/manganese transport system ATP-binding protein</fullName>
    </submittedName>
</protein>
<dbReference type="InterPro" id="IPR003439">
    <property type="entry name" value="ABC_transporter-like_ATP-bd"/>
</dbReference>